<organism evidence="1 2">
    <name type="scientific">Streptacidiphilus alkalitolerans</name>
    <dbReference type="NCBI Taxonomy" id="3342712"/>
    <lineage>
        <taxon>Bacteria</taxon>
        <taxon>Bacillati</taxon>
        <taxon>Actinomycetota</taxon>
        <taxon>Actinomycetes</taxon>
        <taxon>Kitasatosporales</taxon>
        <taxon>Streptomycetaceae</taxon>
        <taxon>Streptacidiphilus</taxon>
    </lineage>
</organism>
<dbReference type="Pfam" id="PF13560">
    <property type="entry name" value="HTH_31"/>
    <property type="match status" value="1"/>
</dbReference>
<reference evidence="1 2" key="1">
    <citation type="submission" date="2024-09" db="EMBL/GenBank/DDBJ databases">
        <authorList>
            <person name="Lee S.D."/>
        </authorList>
    </citation>
    <scope>NUCLEOTIDE SEQUENCE [LARGE SCALE GENOMIC DNA]</scope>
    <source>
        <strain evidence="1 2">N1-1</strain>
    </source>
</reference>
<dbReference type="InterPro" id="IPR010982">
    <property type="entry name" value="Lambda_DNA-bd_dom_sf"/>
</dbReference>
<dbReference type="SUPFAM" id="SSF47413">
    <property type="entry name" value="lambda repressor-like DNA-binding domains"/>
    <property type="match status" value="1"/>
</dbReference>
<dbReference type="Gene3D" id="1.10.260.40">
    <property type="entry name" value="lambda repressor-like DNA-binding domains"/>
    <property type="match status" value="1"/>
</dbReference>
<dbReference type="CDD" id="cd00093">
    <property type="entry name" value="HTH_XRE"/>
    <property type="match status" value="1"/>
</dbReference>
<dbReference type="SMART" id="SM00530">
    <property type="entry name" value="HTH_XRE"/>
    <property type="match status" value="1"/>
</dbReference>
<dbReference type="Proteomes" id="UP001592582">
    <property type="component" value="Unassembled WGS sequence"/>
</dbReference>
<comment type="caution">
    <text evidence="1">The sequence shown here is derived from an EMBL/GenBank/DDBJ whole genome shotgun (WGS) entry which is preliminary data.</text>
</comment>
<dbReference type="EMBL" id="JBHEZX010000017">
    <property type="protein sequence ID" value="MFC1413479.1"/>
    <property type="molecule type" value="Genomic_DNA"/>
</dbReference>
<sequence>MTSKYKECARCSEAFEGNARGRRRKFCSARCRSAANRLKGKAATGAAVELAAAPRSPHGDKSLLLDVTTSLFLLTVQLQQEAERELHAGTPDAIAFLEKATRLKPELDDVIMLMVQQARDQKMSWSAIADIIGIGANTARDKYSADRAQRMLSRRQERLALPAPRPATGTEPVPRGETGPPTAGTATQLSRALIQLQRAAGVSVKEVAARVGVSPSYVSRILSGSRLPPWQTAERVILACAGDPGRLRPLWTEVRVGPRPLPPHVAAQELHAAVRELYLEAGCPSDAVICAAFPDELRPPEVSGFLLGDTTPPWPVVERVVRALGGSPERSKHLWRSAYPGPARQTSVTLERLTP</sequence>
<dbReference type="InterPro" id="IPR001387">
    <property type="entry name" value="Cro/C1-type_HTH"/>
</dbReference>
<name>A0ABV6VIB0_9ACTN</name>
<proteinExistence type="predicted"/>
<dbReference type="PROSITE" id="PS50943">
    <property type="entry name" value="HTH_CROC1"/>
    <property type="match status" value="1"/>
</dbReference>
<gene>
    <name evidence="1" type="ORF">ACEZDG_29880</name>
</gene>
<evidence type="ECO:0000313" key="1">
    <source>
        <dbReference type="EMBL" id="MFC1413479.1"/>
    </source>
</evidence>
<accession>A0ABV6VIB0</accession>
<protein>
    <submittedName>
        <fullName evidence="1">Helix-turn-helix domain-containing protein</fullName>
    </submittedName>
</protein>
<evidence type="ECO:0000313" key="2">
    <source>
        <dbReference type="Proteomes" id="UP001592582"/>
    </source>
</evidence>
<keyword evidence="2" id="KW-1185">Reference proteome</keyword>